<comment type="caution">
    <text evidence="1">The sequence shown here is derived from an EMBL/GenBank/DDBJ whole genome shotgun (WGS) entry which is preliminary data.</text>
</comment>
<organism evidence="1 2">
    <name type="scientific">Tanacetum coccineum</name>
    <dbReference type="NCBI Taxonomy" id="301880"/>
    <lineage>
        <taxon>Eukaryota</taxon>
        <taxon>Viridiplantae</taxon>
        <taxon>Streptophyta</taxon>
        <taxon>Embryophyta</taxon>
        <taxon>Tracheophyta</taxon>
        <taxon>Spermatophyta</taxon>
        <taxon>Magnoliopsida</taxon>
        <taxon>eudicotyledons</taxon>
        <taxon>Gunneridae</taxon>
        <taxon>Pentapetalae</taxon>
        <taxon>asterids</taxon>
        <taxon>campanulids</taxon>
        <taxon>Asterales</taxon>
        <taxon>Asteraceae</taxon>
        <taxon>Asteroideae</taxon>
        <taxon>Anthemideae</taxon>
        <taxon>Anthemidinae</taxon>
        <taxon>Tanacetum</taxon>
    </lineage>
</organism>
<protein>
    <recommendedName>
        <fullName evidence="3">DUF4283 domain-containing protein</fullName>
    </recommendedName>
</protein>
<sequence length="221" mass="25094">MRVTGVKRRQATGGVEQTSRGLCATSQQGHLLLLHQFPRFLGLDGPLEDVWKPRDEPKSHGPVEPVRVKAIELVEDVRIKERLDCYWIGKVRNFEVIQNAWGIIKDNGLEDCNTKYLGGISFLFEWDSKSIARESMESNILWLGQWFDELKPSVGRLVWVNFEGVPSRTADRDNSFSNDSQELDTEEGEFVEVHSCNDDLPMGPNMDPLVHDHCNSEKALG</sequence>
<dbReference type="EMBL" id="BQNB010013386">
    <property type="protein sequence ID" value="GJT15321.1"/>
    <property type="molecule type" value="Genomic_DNA"/>
</dbReference>
<reference evidence="1" key="2">
    <citation type="submission" date="2022-01" db="EMBL/GenBank/DDBJ databases">
        <authorList>
            <person name="Yamashiro T."/>
            <person name="Shiraishi A."/>
            <person name="Satake H."/>
            <person name="Nakayama K."/>
        </authorList>
    </citation>
    <scope>NUCLEOTIDE SEQUENCE</scope>
</reference>
<evidence type="ECO:0008006" key="3">
    <source>
        <dbReference type="Google" id="ProtNLM"/>
    </source>
</evidence>
<evidence type="ECO:0000313" key="1">
    <source>
        <dbReference type="EMBL" id="GJT15321.1"/>
    </source>
</evidence>
<evidence type="ECO:0000313" key="2">
    <source>
        <dbReference type="Proteomes" id="UP001151760"/>
    </source>
</evidence>
<dbReference type="Proteomes" id="UP001151760">
    <property type="component" value="Unassembled WGS sequence"/>
</dbReference>
<name>A0ABQ5BKI2_9ASTR</name>
<accession>A0ABQ5BKI2</accession>
<proteinExistence type="predicted"/>
<gene>
    <name evidence="1" type="ORF">Tco_0874027</name>
</gene>
<keyword evidence="2" id="KW-1185">Reference proteome</keyword>
<reference evidence="1" key="1">
    <citation type="journal article" date="2022" name="Int. J. Mol. Sci.">
        <title>Draft Genome of Tanacetum Coccineum: Genomic Comparison of Closely Related Tanacetum-Family Plants.</title>
        <authorList>
            <person name="Yamashiro T."/>
            <person name="Shiraishi A."/>
            <person name="Nakayama K."/>
            <person name="Satake H."/>
        </authorList>
    </citation>
    <scope>NUCLEOTIDE SEQUENCE</scope>
</reference>